<reference evidence="1 2" key="1">
    <citation type="submission" date="2020-01" db="EMBL/GenBank/DDBJ databases">
        <authorList>
            <consortium name="DOE Joint Genome Institute"/>
            <person name="Haridas S."/>
            <person name="Albert R."/>
            <person name="Binder M."/>
            <person name="Bloem J."/>
            <person name="Labutti K."/>
            <person name="Salamov A."/>
            <person name="Andreopoulos B."/>
            <person name="Baker S.E."/>
            <person name="Barry K."/>
            <person name="Bills G."/>
            <person name="Bluhm B.H."/>
            <person name="Cannon C."/>
            <person name="Castanera R."/>
            <person name="Culley D.E."/>
            <person name="Daum C."/>
            <person name="Ezra D."/>
            <person name="Gonzalez J.B."/>
            <person name="Henrissat B."/>
            <person name="Kuo A."/>
            <person name="Liang C."/>
            <person name="Lipzen A."/>
            <person name="Lutzoni F."/>
            <person name="Magnuson J."/>
            <person name="Mondo S."/>
            <person name="Nolan M."/>
            <person name="Ohm R."/>
            <person name="Pangilinan J."/>
            <person name="Park H.-J.H."/>
            <person name="Ramirez L."/>
            <person name="Alfaro M."/>
            <person name="Sun H."/>
            <person name="Tritt A."/>
            <person name="Yoshinaga Y."/>
            <person name="Zwiers L.-H.L."/>
            <person name="Turgeon B.G."/>
            <person name="Goodwin S.B."/>
            <person name="Spatafora J.W."/>
            <person name="Crous P.W."/>
            <person name="Grigoriev I.V."/>
        </authorList>
    </citation>
    <scope>NUCLEOTIDE SEQUENCE [LARGE SCALE GENOMIC DNA]</scope>
    <source>
        <strain evidence="1 2">CBS 611.86</strain>
    </source>
</reference>
<protein>
    <submittedName>
        <fullName evidence="1">Uncharacterized protein</fullName>
    </submittedName>
</protein>
<name>A0A7C8MA53_9PLEO</name>
<organism evidence="1 2">
    <name type="scientific">Massariosphaeria phaeospora</name>
    <dbReference type="NCBI Taxonomy" id="100035"/>
    <lineage>
        <taxon>Eukaryota</taxon>
        <taxon>Fungi</taxon>
        <taxon>Dikarya</taxon>
        <taxon>Ascomycota</taxon>
        <taxon>Pezizomycotina</taxon>
        <taxon>Dothideomycetes</taxon>
        <taxon>Pleosporomycetidae</taxon>
        <taxon>Pleosporales</taxon>
        <taxon>Pleosporales incertae sedis</taxon>
        <taxon>Massariosphaeria</taxon>
    </lineage>
</organism>
<sequence length="173" mass="18264">MPHLAVVGHHESTILRVDKDDVSSLVLASNFHPIAHLAVAIGRVDDILGGVLWVNCELDISEQCIRSTGAGGVDVDAAVSGEVEEVIGREVELELTAARARGNLVEGDYYRDFFVDAAGFLVGVDRGAFLGVCHAAGPALGGRGCSCEERGAQESEDGSEVLHGGRSRWWVLG</sequence>
<dbReference type="Proteomes" id="UP000481861">
    <property type="component" value="Unassembled WGS sequence"/>
</dbReference>
<accession>A0A7C8MA53</accession>
<proteinExistence type="predicted"/>
<comment type="caution">
    <text evidence="1">The sequence shown here is derived from an EMBL/GenBank/DDBJ whole genome shotgun (WGS) entry which is preliminary data.</text>
</comment>
<keyword evidence="2" id="KW-1185">Reference proteome</keyword>
<dbReference type="AlphaFoldDB" id="A0A7C8MA53"/>
<gene>
    <name evidence="1" type="ORF">BDV95DRAFT_361632</name>
</gene>
<evidence type="ECO:0000313" key="2">
    <source>
        <dbReference type="Proteomes" id="UP000481861"/>
    </source>
</evidence>
<dbReference type="EMBL" id="JAADJZ010000008">
    <property type="protein sequence ID" value="KAF2872956.1"/>
    <property type="molecule type" value="Genomic_DNA"/>
</dbReference>
<evidence type="ECO:0000313" key="1">
    <source>
        <dbReference type="EMBL" id="KAF2872956.1"/>
    </source>
</evidence>